<dbReference type="InterPro" id="IPR036388">
    <property type="entry name" value="WH-like_DNA-bd_sf"/>
</dbReference>
<dbReference type="Gene3D" id="1.10.10.10">
    <property type="entry name" value="Winged helix-like DNA-binding domain superfamily/Winged helix DNA-binding domain"/>
    <property type="match status" value="1"/>
</dbReference>
<name>A0A9Q7AG20_9BACT</name>
<dbReference type="PANTHER" id="PTHR40068">
    <property type="entry name" value="TRANSCRIPTION REPRESSOR NIAR-RELATED"/>
    <property type="match status" value="1"/>
</dbReference>
<dbReference type="SUPFAM" id="SSF75500">
    <property type="entry name" value="Putative transcriptional regulator TM1602, C-terminal domain"/>
    <property type="match status" value="1"/>
</dbReference>
<dbReference type="InterPro" id="IPR035922">
    <property type="entry name" value="3H_dom_sf"/>
</dbReference>
<dbReference type="InterPro" id="IPR036390">
    <property type="entry name" value="WH_DNA-bd_sf"/>
</dbReference>
<evidence type="ECO:0000313" key="5">
    <source>
        <dbReference type="Proteomes" id="UP000671879"/>
    </source>
</evidence>
<dbReference type="InterPro" id="IPR013196">
    <property type="entry name" value="HTH_11"/>
</dbReference>
<dbReference type="PANTHER" id="PTHR40068:SF1">
    <property type="entry name" value="TRANSCRIPTION REPRESSOR NIAR-RELATED"/>
    <property type="match status" value="1"/>
</dbReference>
<dbReference type="InterPro" id="IPR004173">
    <property type="entry name" value="3H_domain"/>
</dbReference>
<dbReference type="KEGG" id="aram:KAR29_12425"/>
<feature type="domain" description="3H" evidence="2">
    <location>
        <begin position="70"/>
        <end position="166"/>
    </location>
</feature>
<dbReference type="Gene3D" id="3.30.1340.20">
    <property type="entry name" value="3H domain"/>
    <property type="match status" value="1"/>
</dbReference>
<keyword evidence="5" id="KW-1185">Reference proteome</keyword>
<feature type="binding site" evidence="1">
    <location>
        <position position="143"/>
    </location>
    <ligand>
        <name>Ni(2+)</name>
        <dbReference type="ChEBI" id="CHEBI:49786"/>
    </ligand>
</feature>
<dbReference type="AlphaFoldDB" id="A0A9Q7AG20"/>
<dbReference type="Pfam" id="PF08279">
    <property type="entry name" value="HTH_11"/>
    <property type="match status" value="1"/>
</dbReference>
<evidence type="ECO:0000259" key="2">
    <source>
        <dbReference type="Pfam" id="PF02829"/>
    </source>
</evidence>
<evidence type="ECO:0000259" key="3">
    <source>
        <dbReference type="Pfam" id="PF08279"/>
    </source>
</evidence>
<evidence type="ECO:0000256" key="1">
    <source>
        <dbReference type="PIRSR" id="PIRSR037847-1"/>
    </source>
</evidence>
<organism evidence="4 5">
    <name type="scientific">Aminithiophilus ramosus</name>
    <dbReference type="NCBI Taxonomy" id="3029084"/>
    <lineage>
        <taxon>Bacteria</taxon>
        <taxon>Thermotogati</taxon>
        <taxon>Synergistota</taxon>
        <taxon>Synergistia</taxon>
        <taxon>Synergistales</taxon>
        <taxon>Aminithiophilaceae</taxon>
        <taxon>Aminithiophilus</taxon>
    </lineage>
</organism>
<sequence>MSREDRCRRILERLEAAEEPLNGALLAEELGVSRQAVVQDVEALRRSGRAVRSTPWGYRLEGGAVFSAVFAVRHGRGELLDELLSIVEAGGHVVDVQVEHPLYGSLTGSLDLRSREDVLRFVSRVEGGRAELLSALSDGVHLHRVEAPDGESLERVAAVLRGKGYLLG</sequence>
<dbReference type="PIRSF" id="PIRSF037847">
    <property type="entry name" value="NiaR"/>
    <property type="match status" value="1"/>
</dbReference>
<dbReference type="InterPro" id="IPR026043">
    <property type="entry name" value="NadR"/>
</dbReference>
<proteinExistence type="predicted"/>
<feature type="binding site" evidence="1">
    <location>
        <position position="141"/>
    </location>
    <ligand>
        <name>Ni(2+)</name>
        <dbReference type="ChEBI" id="CHEBI:49786"/>
    </ligand>
</feature>
<dbReference type="GO" id="GO:0046872">
    <property type="term" value="F:metal ion binding"/>
    <property type="evidence" value="ECO:0007669"/>
    <property type="project" value="UniProtKB-KW"/>
</dbReference>
<accession>A0A9Q7AG20</accession>
<feature type="binding site" evidence="1">
    <location>
        <position position="82"/>
    </location>
    <ligand>
        <name>Ni(2+)</name>
        <dbReference type="ChEBI" id="CHEBI:49786"/>
    </ligand>
</feature>
<keyword evidence="1" id="KW-0479">Metal-binding</keyword>
<evidence type="ECO:0000313" key="4">
    <source>
        <dbReference type="EMBL" id="QTX33828.1"/>
    </source>
</evidence>
<dbReference type="EMBL" id="CP072943">
    <property type="protein sequence ID" value="QTX33828.1"/>
    <property type="molecule type" value="Genomic_DNA"/>
</dbReference>
<dbReference type="Pfam" id="PF02829">
    <property type="entry name" value="3H"/>
    <property type="match status" value="1"/>
</dbReference>
<reference evidence="5" key="1">
    <citation type="submission" date="2021-04" db="EMBL/GenBank/DDBJ databases">
        <title>A novel Synergistetes isolate from a pyrite-forming mixed culture.</title>
        <authorList>
            <person name="Bunk B."/>
            <person name="Sproer C."/>
            <person name="Spring S."/>
            <person name="Pester M."/>
        </authorList>
    </citation>
    <scope>NUCLEOTIDE SEQUENCE [LARGE SCALE GENOMIC DNA]</scope>
    <source>
        <strain evidence="5">J.5.4.2-T.3.5.2</strain>
    </source>
</reference>
<dbReference type="Proteomes" id="UP000671879">
    <property type="component" value="Chromosome"/>
</dbReference>
<keyword evidence="1" id="KW-0533">Nickel</keyword>
<gene>
    <name evidence="4" type="ORF">KAR29_12425</name>
</gene>
<protein>
    <submittedName>
        <fullName evidence="4">Transcription repressor NadR</fullName>
    </submittedName>
</protein>
<feature type="domain" description="Helix-turn-helix type 11" evidence="3">
    <location>
        <begin position="8"/>
        <end position="59"/>
    </location>
</feature>
<dbReference type="SUPFAM" id="SSF46785">
    <property type="entry name" value="Winged helix' DNA-binding domain"/>
    <property type="match status" value="1"/>
</dbReference>
<feature type="binding site" evidence="1">
    <location>
        <position position="74"/>
    </location>
    <ligand>
        <name>Ni(2+)</name>
        <dbReference type="ChEBI" id="CHEBI:49786"/>
    </ligand>
</feature>